<evidence type="ECO:0000256" key="8">
    <source>
        <dbReference type="ARBA" id="ARBA00022967"/>
    </source>
</evidence>
<evidence type="ECO:0000259" key="14">
    <source>
        <dbReference type="PROSITE" id="PS51379"/>
    </source>
</evidence>
<dbReference type="Pfam" id="PF13510">
    <property type="entry name" value="Fer2_4"/>
    <property type="match status" value="1"/>
</dbReference>
<keyword evidence="12" id="KW-0472">Membrane</keyword>
<dbReference type="SUPFAM" id="SSF53920">
    <property type="entry name" value="Fe-only hydrogenase"/>
    <property type="match status" value="1"/>
</dbReference>
<dbReference type="SMART" id="SM00929">
    <property type="entry name" value="NADH-G_4Fe-4S_3"/>
    <property type="match status" value="1"/>
</dbReference>
<evidence type="ECO:0000313" key="16">
    <source>
        <dbReference type="EMBL" id="VBB06724.1"/>
    </source>
</evidence>
<dbReference type="PROSITE" id="PS00198">
    <property type="entry name" value="4FE4S_FER_1"/>
    <property type="match status" value="1"/>
</dbReference>
<dbReference type="PROSITE" id="PS00641">
    <property type="entry name" value="COMPLEX1_75K_1"/>
    <property type="match status" value="1"/>
</dbReference>
<feature type="domain" description="4Fe-4S His(Cys)3-ligated-type" evidence="15">
    <location>
        <begin position="79"/>
        <end position="118"/>
    </location>
</feature>
<dbReference type="PANTHER" id="PTHR11615">
    <property type="entry name" value="NITRATE, FORMATE, IRON DEHYDROGENASE"/>
    <property type="match status" value="1"/>
</dbReference>
<evidence type="ECO:0000256" key="5">
    <source>
        <dbReference type="ARBA" id="ARBA00022714"/>
    </source>
</evidence>
<dbReference type="GO" id="GO:0008901">
    <property type="term" value="F:ferredoxin hydrogenase activity"/>
    <property type="evidence" value="ECO:0007669"/>
    <property type="project" value="InterPro"/>
</dbReference>
<dbReference type="InterPro" id="IPR019574">
    <property type="entry name" value="NADH_UbQ_OxRdtase_Gsu_4Fe4S-bd"/>
</dbReference>
<keyword evidence="8" id="KW-1278">Translocase</keyword>
<evidence type="ECO:0000256" key="6">
    <source>
        <dbReference type="ARBA" id="ARBA00022723"/>
    </source>
</evidence>
<keyword evidence="17" id="KW-1185">Reference proteome</keyword>
<evidence type="ECO:0000256" key="3">
    <source>
        <dbReference type="ARBA" id="ARBA00005404"/>
    </source>
</evidence>
<dbReference type="GO" id="GO:0005506">
    <property type="term" value="F:iron ion binding"/>
    <property type="evidence" value="ECO:0007669"/>
    <property type="project" value="InterPro"/>
</dbReference>
<dbReference type="Proteomes" id="UP000277811">
    <property type="component" value="Unassembled WGS sequence"/>
</dbReference>
<protein>
    <submittedName>
        <fullName evidence="16">Respiratory-chain nadh dehydrogenase 75 kd subunit signature 1</fullName>
    </submittedName>
</protein>
<dbReference type="SMART" id="SM00902">
    <property type="entry name" value="Fe_hyd_SSU"/>
    <property type="match status" value="1"/>
</dbReference>
<dbReference type="InterPro" id="IPR036991">
    <property type="entry name" value="Fe_hydrogenase_ssu_sf"/>
</dbReference>
<keyword evidence="5" id="KW-0001">2Fe-2S</keyword>
<reference evidence="16 17" key="1">
    <citation type="submission" date="2018-06" db="EMBL/GenBank/DDBJ databases">
        <authorList>
            <person name="Strepis N."/>
        </authorList>
    </citation>
    <scope>NUCLEOTIDE SEQUENCE [LARGE SCALE GENOMIC DNA]</scope>
    <source>
        <strain evidence="16">LUCI</strain>
    </source>
</reference>
<comment type="cofactor">
    <cofactor evidence="1">
        <name>[4Fe-4S] cluster</name>
        <dbReference type="ChEBI" id="CHEBI:49883"/>
    </cofactor>
</comment>
<evidence type="ECO:0000256" key="7">
    <source>
        <dbReference type="ARBA" id="ARBA00022737"/>
    </source>
</evidence>
<dbReference type="SUPFAM" id="SSF54862">
    <property type="entry name" value="4Fe-4S ferredoxins"/>
    <property type="match status" value="1"/>
</dbReference>
<evidence type="ECO:0000256" key="10">
    <source>
        <dbReference type="ARBA" id="ARBA00023014"/>
    </source>
</evidence>
<dbReference type="EMBL" id="UPPP01000067">
    <property type="protein sequence ID" value="VBB06724.1"/>
    <property type="molecule type" value="Genomic_DNA"/>
</dbReference>
<evidence type="ECO:0000256" key="11">
    <source>
        <dbReference type="ARBA" id="ARBA00023027"/>
    </source>
</evidence>
<dbReference type="Gene3D" id="3.30.70.20">
    <property type="match status" value="1"/>
</dbReference>
<dbReference type="RefSeq" id="WP_122627670.1">
    <property type="nucleotide sequence ID" value="NZ_UPPP01000067.1"/>
</dbReference>
<evidence type="ECO:0000256" key="1">
    <source>
        <dbReference type="ARBA" id="ARBA00001966"/>
    </source>
</evidence>
<dbReference type="InterPro" id="IPR009016">
    <property type="entry name" value="Fe_hydrogenase"/>
</dbReference>
<dbReference type="InterPro" id="IPR003149">
    <property type="entry name" value="Fe_hydrogenase_ssu"/>
</dbReference>
<dbReference type="GO" id="GO:0016020">
    <property type="term" value="C:membrane"/>
    <property type="evidence" value="ECO:0007669"/>
    <property type="project" value="UniProtKB-SubCell"/>
</dbReference>
<keyword evidence="7" id="KW-0677">Repeat</keyword>
<dbReference type="Gene3D" id="3.10.20.740">
    <property type="match status" value="1"/>
</dbReference>
<dbReference type="InterPro" id="IPR013352">
    <property type="entry name" value="Fe_hydrogenase_subset"/>
</dbReference>
<comment type="cofactor">
    <cofactor evidence="13">
        <name>[2Fe-2S] cluster</name>
        <dbReference type="ChEBI" id="CHEBI:190135"/>
    </cofactor>
</comment>
<evidence type="ECO:0000256" key="12">
    <source>
        <dbReference type="ARBA" id="ARBA00023136"/>
    </source>
</evidence>
<accession>A0A498R5J2</accession>
<sequence length="562" mass="61629">MSTEFMIIDNMPVEIAGEQNILAVIRKGGIELPTFCYYSELSVYGACRMCVVEDKWGTIHAACSTPPKPGMEIRTNTPRLRKYRKMILELLLSNHCRDCTTCEKNGKCKLQELARRFGIKQVRFSNTAGDADMDTSSLAIVRDKSKCILCGDCVRVCDEVQNVGAIDFAFRGSRMCVSPAFDEPIANTNCVGCGQCAAVCPTGAIVVRNDTAKLWQEISDKDTKVVVQIAPAVRVGIGKELGLGEGENVMGRIVAALRRMGVDEVFDTSTGADLTVLEEAGEFMFRLESGEKLPLFTSCCPAWVRYAELNHPELMENISTCRSPMQMFAAVLKEQYRHSHRRVVVVAVMPCTAKKQEAAREEFIEDGVRYVDYVISTQELIQMIKEAGIVFAEIEPEAVDMPFGTTSGAGVIFGVTGGVTEAVIRRISDDKSVSSLRAIAFTGVRGLEGVKETSLDFAGREVKIAIVSGLKNAAQLLKKIQKGEKQYDFVEVMACPGGCICGAGQPFIGGEGKWNRSAGLYEADRMSNIKRSEENPVIMALYGGLLKGKVHKLLHVDYRRKG</sequence>
<dbReference type="AlphaFoldDB" id="A0A498R5J2"/>
<keyword evidence="4" id="KW-0004">4Fe-4S</keyword>
<dbReference type="FunFam" id="3.10.20.740:FF:000004">
    <property type="entry name" value="NADH-quinone oxidoreductase"/>
    <property type="match status" value="1"/>
</dbReference>
<dbReference type="Gene3D" id="4.10.260.20">
    <property type="entry name" value="Iron hydrogenase, small subunit"/>
    <property type="match status" value="1"/>
</dbReference>
<dbReference type="Gene3D" id="3.40.50.1780">
    <property type="match status" value="1"/>
</dbReference>
<dbReference type="GO" id="GO:0042773">
    <property type="term" value="P:ATP synthesis coupled electron transport"/>
    <property type="evidence" value="ECO:0007669"/>
    <property type="project" value="InterPro"/>
</dbReference>
<proteinExistence type="inferred from homology"/>
<dbReference type="OrthoDB" id="9805142at2"/>
<dbReference type="SUPFAM" id="SSF54292">
    <property type="entry name" value="2Fe-2S ferredoxin-like"/>
    <property type="match status" value="1"/>
</dbReference>
<keyword evidence="11" id="KW-0520">NAD</keyword>
<dbReference type="InterPro" id="IPR036010">
    <property type="entry name" value="2Fe-2S_ferredoxin-like_sf"/>
</dbReference>
<evidence type="ECO:0000256" key="2">
    <source>
        <dbReference type="ARBA" id="ARBA00004370"/>
    </source>
</evidence>
<organism evidence="16 17">
    <name type="scientific">Lucifera butyrica</name>
    <dbReference type="NCBI Taxonomy" id="1351585"/>
    <lineage>
        <taxon>Bacteria</taxon>
        <taxon>Bacillati</taxon>
        <taxon>Bacillota</taxon>
        <taxon>Negativicutes</taxon>
        <taxon>Veillonellales</taxon>
        <taxon>Veillonellaceae</taxon>
        <taxon>Lucifera</taxon>
    </lineage>
</organism>
<evidence type="ECO:0000256" key="9">
    <source>
        <dbReference type="ARBA" id="ARBA00023004"/>
    </source>
</evidence>
<dbReference type="InterPro" id="IPR017900">
    <property type="entry name" value="4Fe4S_Fe_S_CS"/>
</dbReference>
<keyword evidence="10" id="KW-0411">Iron-sulfur</keyword>
<comment type="similarity">
    <text evidence="3">Belongs to the complex I 75 kDa subunit family.</text>
</comment>
<dbReference type="GO" id="GO:0051539">
    <property type="term" value="F:4 iron, 4 sulfur cluster binding"/>
    <property type="evidence" value="ECO:0007669"/>
    <property type="project" value="UniProtKB-KW"/>
</dbReference>
<evidence type="ECO:0000259" key="15">
    <source>
        <dbReference type="PROSITE" id="PS51839"/>
    </source>
</evidence>
<evidence type="ECO:0000313" key="17">
    <source>
        <dbReference type="Proteomes" id="UP000277811"/>
    </source>
</evidence>
<dbReference type="CDD" id="cd00207">
    <property type="entry name" value="fer2"/>
    <property type="match status" value="1"/>
</dbReference>
<feature type="domain" description="4Fe-4S ferredoxin-type" evidence="14">
    <location>
        <begin position="138"/>
        <end position="168"/>
    </location>
</feature>
<keyword evidence="9" id="KW-0408">Iron</keyword>
<dbReference type="Pfam" id="PF10588">
    <property type="entry name" value="NADH-G_4Fe-4S_3"/>
    <property type="match status" value="1"/>
</dbReference>
<dbReference type="InterPro" id="IPR004108">
    <property type="entry name" value="Fe_hydrogenase_lsu_C"/>
</dbReference>
<dbReference type="Gene3D" id="3.40.950.10">
    <property type="entry name" value="Fe-only Hydrogenase (Larger Subunit), Chain L, domain 3"/>
    <property type="match status" value="1"/>
</dbReference>
<dbReference type="InterPro" id="IPR050340">
    <property type="entry name" value="Cytosolic_Fe-S_CAF"/>
</dbReference>
<dbReference type="FunFam" id="3.30.70.20:FF:000035">
    <property type="entry name" value="Iron hydrogenase 1"/>
    <property type="match status" value="1"/>
</dbReference>
<dbReference type="InterPro" id="IPR001041">
    <property type="entry name" value="2Fe-2S_ferredoxin-type"/>
</dbReference>
<dbReference type="InterPro" id="IPR000283">
    <property type="entry name" value="NADH_UbQ_OxRdtase_75kDa_su_CS"/>
</dbReference>
<dbReference type="Pfam" id="PF02256">
    <property type="entry name" value="Fe_hyd_SSU"/>
    <property type="match status" value="1"/>
</dbReference>
<dbReference type="GO" id="GO:0008137">
    <property type="term" value="F:NADH dehydrogenase (ubiquinone) activity"/>
    <property type="evidence" value="ECO:0007669"/>
    <property type="project" value="InterPro"/>
</dbReference>
<gene>
    <name evidence="16" type="ORF">LUCI_1960</name>
</gene>
<dbReference type="PROSITE" id="PS51379">
    <property type="entry name" value="4FE4S_FER_2"/>
    <property type="match status" value="2"/>
</dbReference>
<dbReference type="Pfam" id="PF02906">
    <property type="entry name" value="Fe_hyd_lg_C"/>
    <property type="match status" value="1"/>
</dbReference>
<dbReference type="NCBIfam" id="TIGR02512">
    <property type="entry name" value="FeFe_hydrog_A"/>
    <property type="match status" value="1"/>
</dbReference>
<dbReference type="Pfam" id="PF12838">
    <property type="entry name" value="Fer4_7"/>
    <property type="match status" value="1"/>
</dbReference>
<name>A0A498R5J2_9FIRM</name>
<keyword evidence="6" id="KW-0479">Metal-binding</keyword>
<evidence type="ECO:0000256" key="13">
    <source>
        <dbReference type="ARBA" id="ARBA00034078"/>
    </source>
</evidence>
<dbReference type="PROSITE" id="PS51839">
    <property type="entry name" value="4FE4S_HC3"/>
    <property type="match status" value="1"/>
</dbReference>
<comment type="subcellular location">
    <subcellularLocation>
        <location evidence="2">Membrane</location>
    </subcellularLocation>
</comment>
<evidence type="ECO:0000256" key="4">
    <source>
        <dbReference type="ARBA" id="ARBA00022485"/>
    </source>
</evidence>
<dbReference type="GO" id="GO:0051537">
    <property type="term" value="F:2 iron, 2 sulfur cluster binding"/>
    <property type="evidence" value="ECO:0007669"/>
    <property type="project" value="UniProtKB-KW"/>
</dbReference>
<dbReference type="InterPro" id="IPR017896">
    <property type="entry name" value="4Fe4S_Fe-S-bd"/>
</dbReference>
<feature type="domain" description="4Fe-4S ferredoxin-type" evidence="14">
    <location>
        <begin position="182"/>
        <end position="210"/>
    </location>
</feature>